<gene>
    <name evidence="1" type="ORF">FEAC_14850</name>
</gene>
<dbReference type="STRING" id="1121877.FEAC_14850"/>
<organism evidence="1 2">
    <name type="scientific">Ferrimicrobium acidiphilum DSM 19497</name>
    <dbReference type="NCBI Taxonomy" id="1121877"/>
    <lineage>
        <taxon>Bacteria</taxon>
        <taxon>Bacillati</taxon>
        <taxon>Actinomycetota</taxon>
        <taxon>Acidimicrobiia</taxon>
        <taxon>Acidimicrobiales</taxon>
        <taxon>Acidimicrobiaceae</taxon>
        <taxon>Ferrimicrobium</taxon>
    </lineage>
</organism>
<sequence>MKKERYESTDETTCATTCSFAVDQLLASSWDRKVNSIAAKKGQR</sequence>
<protein>
    <submittedName>
        <fullName evidence="1">Uncharacterized protein</fullName>
    </submittedName>
</protein>
<dbReference type="AlphaFoldDB" id="A0A0D8FTT8"/>
<accession>A0A0D8FTT8</accession>
<dbReference type="EMBL" id="JXUW01000012">
    <property type="protein sequence ID" value="KJE76698.1"/>
    <property type="molecule type" value="Genomic_DNA"/>
</dbReference>
<dbReference type="Proteomes" id="UP000032336">
    <property type="component" value="Unassembled WGS sequence"/>
</dbReference>
<reference evidence="1 2" key="1">
    <citation type="submission" date="2015-01" db="EMBL/GenBank/DDBJ databases">
        <title>Draft genome of the acidophilic iron oxidizer Ferrimicrobium acidiphilum strain T23.</title>
        <authorList>
            <person name="Poehlein A."/>
            <person name="Eisen S."/>
            <person name="Schloemann M."/>
            <person name="Johnson B.D."/>
            <person name="Daniel R."/>
            <person name="Muehling M."/>
        </authorList>
    </citation>
    <scope>NUCLEOTIDE SEQUENCE [LARGE SCALE GENOMIC DNA]</scope>
    <source>
        <strain evidence="1 2">T23</strain>
    </source>
</reference>
<evidence type="ECO:0000313" key="1">
    <source>
        <dbReference type="EMBL" id="KJE76698.1"/>
    </source>
</evidence>
<comment type="caution">
    <text evidence="1">The sequence shown here is derived from an EMBL/GenBank/DDBJ whole genome shotgun (WGS) entry which is preliminary data.</text>
</comment>
<keyword evidence="2" id="KW-1185">Reference proteome</keyword>
<name>A0A0D8FTT8_9ACTN</name>
<proteinExistence type="predicted"/>
<evidence type="ECO:0000313" key="2">
    <source>
        <dbReference type="Proteomes" id="UP000032336"/>
    </source>
</evidence>